<accession>E1YEV4</accession>
<dbReference type="AlphaFoldDB" id="E1YEV4"/>
<sequence length="130" mass="14359">MKRLLILFAAGCLGAFANSVVVWLFGDLGITKALGVSMSPALTASWLYPRIVWGGIWGLLFILPLLNSRPFAKGTILSLFPTMVQLFIVFPYKAHKGIAGMELGVFTPAFVFIYNWVWGVVTSLTIRYSK</sequence>
<dbReference type="EMBL" id="FR695872">
    <property type="protein sequence ID" value="CBX29098.1"/>
    <property type="molecule type" value="Genomic_DNA"/>
</dbReference>
<keyword evidence="1" id="KW-1133">Transmembrane helix</keyword>
<keyword evidence="1" id="KW-0812">Transmembrane</keyword>
<keyword evidence="1" id="KW-0472">Membrane</keyword>
<gene>
    <name evidence="2" type="ORF">N47_J00790</name>
</gene>
<feature type="transmembrane region" description="Helical" evidence="1">
    <location>
        <begin position="41"/>
        <end position="63"/>
    </location>
</feature>
<name>E1YEV4_9BACT</name>
<feature type="transmembrane region" description="Helical" evidence="1">
    <location>
        <begin position="105"/>
        <end position="126"/>
    </location>
</feature>
<organism evidence="2">
    <name type="scientific">uncultured Desulfobacterium sp</name>
    <dbReference type="NCBI Taxonomy" id="201089"/>
    <lineage>
        <taxon>Bacteria</taxon>
        <taxon>Pseudomonadati</taxon>
        <taxon>Thermodesulfobacteriota</taxon>
        <taxon>Desulfobacteria</taxon>
        <taxon>Desulfobacterales</taxon>
        <taxon>Desulfobacteriaceae</taxon>
        <taxon>Desulfobacterium</taxon>
        <taxon>environmental samples</taxon>
    </lineage>
</organism>
<proteinExistence type="predicted"/>
<protein>
    <submittedName>
        <fullName evidence="2">Uncharacterized protein</fullName>
    </submittedName>
</protein>
<feature type="transmembrane region" description="Helical" evidence="1">
    <location>
        <begin position="75"/>
        <end position="93"/>
    </location>
</feature>
<evidence type="ECO:0000313" key="2">
    <source>
        <dbReference type="EMBL" id="CBX29098.1"/>
    </source>
</evidence>
<reference evidence="2" key="1">
    <citation type="journal article" date="2011" name="Environ. Microbiol.">
        <title>Genomic insights into the metabolic potential of the polycyclic aromatic hydrocarbon degrading sulfate-reducing Deltaproteobacterium N47.</title>
        <authorList>
            <person name="Bergmann F."/>
            <person name="Selesi D."/>
            <person name="Weinmaier T."/>
            <person name="Tischler P."/>
            <person name="Rattei T."/>
            <person name="Meckenstock R.U."/>
        </authorList>
    </citation>
    <scope>NUCLEOTIDE SEQUENCE</scope>
</reference>
<evidence type="ECO:0000256" key="1">
    <source>
        <dbReference type="SAM" id="Phobius"/>
    </source>
</evidence>